<evidence type="ECO:0000256" key="1">
    <source>
        <dbReference type="ARBA" id="ARBA00004370"/>
    </source>
</evidence>
<sequence length="175" mass="20695">MSSDGEDDLEWYDLIPGKLELALRFMVMFLFIVSFIALLLWFCTFVHHFPRCSVHYFYISALNKSLNSPHNTTLNFMLRLKNINPRQRIYYDDVHLSFSNSSLFVVAKYTVPRFYQGHEKSAKKWGQAQPLDNVTVLRAVLPNGSAVFRVDLKTQLKYKFMFWKTRRYRFEASVS</sequence>
<keyword evidence="5" id="KW-1185">Reference proteome</keyword>
<evidence type="ECO:0000313" key="4">
    <source>
        <dbReference type="EMBL" id="ESQ47818.1"/>
    </source>
</evidence>
<feature type="transmembrane region" description="Helical" evidence="3">
    <location>
        <begin position="21"/>
        <end position="42"/>
    </location>
</feature>
<evidence type="ECO:0008006" key="6">
    <source>
        <dbReference type="Google" id="ProtNLM"/>
    </source>
</evidence>
<comment type="subcellular location">
    <subcellularLocation>
        <location evidence="1">Membrane</location>
    </subcellularLocation>
</comment>
<dbReference type="EMBL" id="KI517408">
    <property type="protein sequence ID" value="ESQ47818.1"/>
    <property type="molecule type" value="Genomic_DNA"/>
</dbReference>
<dbReference type="Proteomes" id="UP000030689">
    <property type="component" value="Unassembled WGS sequence"/>
</dbReference>
<dbReference type="KEGG" id="eus:EUTSA_v10022399mg"/>
<dbReference type="GO" id="GO:0009506">
    <property type="term" value="C:plasmodesma"/>
    <property type="evidence" value="ECO:0007669"/>
    <property type="project" value="TreeGrafter"/>
</dbReference>
<dbReference type="eggNOG" id="ENOG502RZ5H">
    <property type="taxonomic scope" value="Eukaryota"/>
</dbReference>
<proteinExistence type="predicted"/>
<dbReference type="OMA" id="PRCSIHY"/>
<dbReference type="GO" id="GO:0098542">
    <property type="term" value="P:defense response to other organism"/>
    <property type="evidence" value="ECO:0007669"/>
    <property type="project" value="InterPro"/>
</dbReference>
<reference evidence="4 5" key="1">
    <citation type="journal article" date="2013" name="Front. Plant Sci.">
        <title>The Reference Genome of the Halophytic Plant Eutrema salsugineum.</title>
        <authorList>
            <person name="Yang R."/>
            <person name="Jarvis D.E."/>
            <person name="Chen H."/>
            <person name="Beilstein M.A."/>
            <person name="Grimwood J."/>
            <person name="Jenkins J."/>
            <person name="Shu S."/>
            <person name="Prochnik S."/>
            <person name="Xin M."/>
            <person name="Ma C."/>
            <person name="Schmutz J."/>
            <person name="Wing R.A."/>
            <person name="Mitchell-Olds T."/>
            <person name="Schumaker K.S."/>
            <person name="Wang X."/>
        </authorList>
    </citation>
    <scope>NUCLEOTIDE SEQUENCE [LARGE SCALE GENOMIC DNA]</scope>
</reference>
<evidence type="ECO:0000313" key="5">
    <source>
        <dbReference type="Proteomes" id="UP000030689"/>
    </source>
</evidence>
<organism evidence="4 5">
    <name type="scientific">Eutrema salsugineum</name>
    <name type="common">Saltwater cress</name>
    <name type="synonym">Sisymbrium salsugineum</name>
    <dbReference type="NCBI Taxonomy" id="72664"/>
    <lineage>
        <taxon>Eukaryota</taxon>
        <taxon>Viridiplantae</taxon>
        <taxon>Streptophyta</taxon>
        <taxon>Embryophyta</taxon>
        <taxon>Tracheophyta</taxon>
        <taxon>Spermatophyta</taxon>
        <taxon>Magnoliopsida</taxon>
        <taxon>eudicotyledons</taxon>
        <taxon>Gunneridae</taxon>
        <taxon>Pentapetalae</taxon>
        <taxon>rosids</taxon>
        <taxon>malvids</taxon>
        <taxon>Brassicales</taxon>
        <taxon>Brassicaceae</taxon>
        <taxon>Eutremeae</taxon>
        <taxon>Eutrema</taxon>
    </lineage>
</organism>
<protein>
    <recommendedName>
        <fullName evidence="6">Late embryogenesis abundant protein LEA-2 subgroup domain-containing protein</fullName>
    </recommendedName>
</protein>
<dbReference type="AlphaFoldDB" id="V4M673"/>
<accession>V4M673</accession>
<dbReference type="PANTHER" id="PTHR31415:SF52">
    <property type="entry name" value="LATE EMBRYOGENESIS ABUNDANT (LEA) HYDROXYPROLINE-RICH GLYCOPROTEIN FAMILY-RELATED"/>
    <property type="match status" value="1"/>
</dbReference>
<name>V4M673_EUTSA</name>
<dbReference type="Gramene" id="ESQ47818">
    <property type="protein sequence ID" value="ESQ47818"/>
    <property type="gene ID" value="EUTSA_v10022399mg"/>
</dbReference>
<dbReference type="PANTHER" id="PTHR31415">
    <property type="entry name" value="OS05G0367900 PROTEIN"/>
    <property type="match status" value="1"/>
</dbReference>
<keyword evidence="2 3" id="KW-0472">Membrane</keyword>
<dbReference type="OrthoDB" id="1914670at2759"/>
<evidence type="ECO:0000256" key="3">
    <source>
        <dbReference type="SAM" id="Phobius"/>
    </source>
</evidence>
<keyword evidence="3" id="KW-1133">Transmembrane helix</keyword>
<evidence type="ECO:0000256" key="2">
    <source>
        <dbReference type="ARBA" id="ARBA00023136"/>
    </source>
</evidence>
<keyword evidence="3" id="KW-0812">Transmembrane</keyword>
<dbReference type="GO" id="GO:0005886">
    <property type="term" value="C:plasma membrane"/>
    <property type="evidence" value="ECO:0007669"/>
    <property type="project" value="TreeGrafter"/>
</dbReference>
<gene>
    <name evidence="4" type="ORF">EUTSA_v10022399mg</name>
</gene>
<dbReference type="InterPro" id="IPR044839">
    <property type="entry name" value="NDR1-like"/>
</dbReference>